<evidence type="ECO:0000313" key="2">
    <source>
        <dbReference type="Proteomes" id="UP000054166"/>
    </source>
</evidence>
<reference evidence="2" key="2">
    <citation type="submission" date="2015-01" db="EMBL/GenBank/DDBJ databases">
        <title>Evolutionary Origins and Diversification of the Mycorrhizal Mutualists.</title>
        <authorList>
            <consortium name="DOE Joint Genome Institute"/>
            <consortium name="Mycorrhizal Genomics Consortium"/>
            <person name="Kohler A."/>
            <person name="Kuo A."/>
            <person name="Nagy L.G."/>
            <person name="Floudas D."/>
            <person name="Copeland A."/>
            <person name="Barry K.W."/>
            <person name="Cichocki N."/>
            <person name="Veneault-Fourrey C."/>
            <person name="LaButti K."/>
            <person name="Lindquist E.A."/>
            <person name="Lipzen A."/>
            <person name="Lundell T."/>
            <person name="Morin E."/>
            <person name="Murat C."/>
            <person name="Riley R."/>
            <person name="Ohm R."/>
            <person name="Sun H."/>
            <person name="Tunlid A."/>
            <person name="Henrissat B."/>
            <person name="Grigoriev I.V."/>
            <person name="Hibbett D.S."/>
            <person name="Martin F."/>
        </authorList>
    </citation>
    <scope>NUCLEOTIDE SEQUENCE [LARGE SCALE GENOMIC DNA]</scope>
    <source>
        <strain evidence="2">F 1598</strain>
    </source>
</reference>
<accession>A0A0C3B2T3</accession>
<protein>
    <submittedName>
        <fullName evidence="1">Uncharacterized protein</fullName>
    </submittedName>
</protein>
<name>A0A0C3B2T3_PILCF</name>
<sequence>MTRTFTFRFERSKLTTKTITTTKEVTVDATVYDKKTSAKIMQNALHNDMPVSLFGWTLTAMLSLSYPDQLSSYSINDVKFAWGRTMVKYSRTEPSYADLIKEVKDLKEMVTSLKSCMQSQECTMLAWQTSNLVFHALGAFACYELADKMKAQLAEHSIIDFPGLFYLQSSEEHGVVEVAARMAYCSMHRDISQYALTIVQFKKNVGKNKVKIAHPTVSQKYLDEFINDLGSSEPNLSPLEVQLFDHLQMTSISTSNIQCARTG</sequence>
<dbReference type="AlphaFoldDB" id="A0A0C3B2T3"/>
<dbReference type="HOGENOM" id="CLU_1058113_0_0_1"/>
<dbReference type="EMBL" id="KN833270">
    <property type="protein sequence ID" value="KIM71567.1"/>
    <property type="molecule type" value="Genomic_DNA"/>
</dbReference>
<proteinExistence type="predicted"/>
<organism evidence="1 2">
    <name type="scientific">Piloderma croceum (strain F 1598)</name>
    <dbReference type="NCBI Taxonomy" id="765440"/>
    <lineage>
        <taxon>Eukaryota</taxon>
        <taxon>Fungi</taxon>
        <taxon>Dikarya</taxon>
        <taxon>Basidiomycota</taxon>
        <taxon>Agaricomycotina</taxon>
        <taxon>Agaricomycetes</taxon>
        <taxon>Agaricomycetidae</taxon>
        <taxon>Atheliales</taxon>
        <taxon>Atheliaceae</taxon>
        <taxon>Piloderma</taxon>
    </lineage>
</organism>
<reference evidence="1 2" key="1">
    <citation type="submission" date="2014-04" db="EMBL/GenBank/DDBJ databases">
        <authorList>
            <consortium name="DOE Joint Genome Institute"/>
            <person name="Kuo A."/>
            <person name="Tarkka M."/>
            <person name="Buscot F."/>
            <person name="Kohler A."/>
            <person name="Nagy L.G."/>
            <person name="Floudas D."/>
            <person name="Copeland A."/>
            <person name="Barry K.W."/>
            <person name="Cichocki N."/>
            <person name="Veneault-Fourrey C."/>
            <person name="LaButti K."/>
            <person name="Lindquist E.A."/>
            <person name="Lipzen A."/>
            <person name="Lundell T."/>
            <person name="Morin E."/>
            <person name="Murat C."/>
            <person name="Sun H."/>
            <person name="Tunlid A."/>
            <person name="Henrissat B."/>
            <person name="Grigoriev I.V."/>
            <person name="Hibbett D.S."/>
            <person name="Martin F."/>
            <person name="Nordberg H.P."/>
            <person name="Cantor M.N."/>
            <person name="Hua S.X."/>
        </authorList>
    </citation>
    <scope>NUCLEOTIDE SEQUENCE [LARGE SCALE GENOMIC DNA]</scope>
    <source>
        <strain evidence="1 2">F 1598</strain>
    </source>
</reference>
<dbReference type="InParanoid" id="A0A0C3B2T3"/>
<evidence type="ECO:0000313" key="1">
    <source>
        <dbReference type="EMBL" id="KIM71567.1"/>
    </source>
</evidence>
<dbReference type="Proteomes" id="UP000054166">
    <property type="component" value="Unassembled WGS sequence"/>
</dbReference>
<keyword evidence="2" id="KW-1185">Reference proteome</keyword>
<gene>
    <name evidence="1" type="ORF">PILCRDRAFT_16950</name>
</gene>